<name>A0A9P4NWS0_9PEZI</name>
<feature type="compositionally biased region" description="Acidic residues" evidence="3">
    <location>
        <begin position="107"/>
        <end position="124"/>
    </location>
</feature>
<reference evidence="5" key="1">
    <citation type="journal article" date="2020" name="Stud. Mycol.">
        <title>101 Dothideomycetes genomes: a test case for predicting lifestyles and emergence of pathogens.</title>
        <authorList>
            <person name="Haridas S."/>
            <person name="Albert R."/>
            <person name="Binder M."/>
            <person name="Bloem J."/>
            <person name="Labutti K."/>
            <person name="Salamov A."/>
            <person name="Andreopoulos B."/>
            <person name="Baker S."/>
            <person name="Barry K."/>
            <person name="Bills G."/>
            <person name="Bluhm B."/>
            <person name="Cannon C."/>
            <person name="Castanera R."/>
            <person name="Culley D."/>
            <person name="Daum C."/>
            <person name="Ezra D."/>
            <person name="Gonzalez J."/>
            <person name="Henrissat B."/>
            <person name="Kuo A."/>
            <person name="Liang C."/>
            <person name="Lipzen A."/>
            <person name="Lutzoni F."/>
            <person name="Magnuson J."/>
            <person name="Mondo S."/>
            <person name="Nolan M."/>
            <person name="Ohm R."/>
            <person name="Pangilinan J."/>
            <person name="Park H.-J."/>
            <person name="Ramirez L."/>
            <person name="Alfaro M."/>
            <person name="Sun H."/>
            <person name="Tritt A."/>
            <person name="Yoshinaga Y."/>
            <person name="Zwiers L.-H."/>
            <person name="Turgeon B."/>
            <person name="Goodwin S."/>
            <person name="Spatafora J."/>
            <person name="Crous P."/>
            <person name="Grigoriev I."/>
        </authorList>
    </citation>
    <scope>NUCLEOTIDE SEQUENCE</scope>
    <source>
        <strain evidence="5">CBS 130266</strain>
    </source>
</reference>
<evidence type="ECO:0000313" key="5">
    <source>
        <dbReference type="EMBL" id="KAF2433780.1"/>
    </source>
</evidence>
<dbReference type="GO" id="GO:0051123">
    <property type="term" value="P:RNA polymerase II preinitiation complex assembly"/>
    <property type="evidence" value="ECO:0007669"/>
    <property type="project" value="TreeGrafter"/>
</dbReference>
<dbReference type="GO" id="GO:0005669">
    <property type="term" value="C:transcription factor TFIID complex"/>
    <property type="evidence" value="ECO:0007669"/>
    <property type="project" value="InterPro"/>
</dbReference>
<feature type="region of interest" description="Disordered" evidence="3">
    <location>
        <begin position="1141"/>
        <end position="1189"/>
    </location>
</feature>
<dbReference type="EMBL" id="MU007019">
    <property type="protein sequence ID" value="KAF2433780.1"/>
    <property type="molecule type" value="Genomic_DNA"/>
</dbReference>
<dbReference type="GO" id="GO:0017025">
    <property type="term" value="F:TBP-class protein binding"/>
    <property type="evidence" value="ECO:0007669"/>
    <property type="project" value="InterPro"/>
</dbReference>
<keyword evidence="6" id="KW-1185">Reference proteome</keyword>
<organism evidence="5 6">
    <name type="scientific">Tothia fuscella</name>
    <dbReference type="NCBI Taxonomy" id="1048955"/>
    <lineage>
        <taxon>Eukaryota</taxon>
        <taxon>Fungi</taxon>
        <taxon>Dikarya</taxon>
        <taxon>Ascomycota</taxon>
        <taxon>Pezizomycotina</taxon>
        <taxon>Dothideomycetes</taxon>
        <taxon>Pleosporomycetidae</taxon>
        <taxon>Venturiales</taxon>
        <taxon>Cylindrosympodiaceae</taxon>
        <taxon>Tothia</taxon>
    </lineage>
</organism>
<dbReference type="Proteomes" id="UP000800235">
    <property type="component" value="Unassembled WGS sequence"/>
</dbReference>
<evidence type="ECO:0000256" key="2">
    <source>
        <dbReference type="ARBA" id="ARBA00023242"/>
    </source>
</evidence>
<comment type="subcellular location">
    <subcellularLocation>
        <location evidence="1">Nucleus</location>
    </subcellularLocation>
</comment>
<dbReference type="InterPro" id="IPR022591">
    <property type="entry name" value="TAF1_HAT_dom"/>
</dbReference>
<feature type="compositionally biased region" description="Acidic residues" evidence="3">
    <location>
        <begin position="73"/>
        <end position="89"/>
    </location>
</feature>
<dbReference type="PANTHER" id="PTHR13900">
    <property type="entry name" value="TRANSCRIPTION INITIATION FACTOR TFIID"/>
    <property type="match status" value="1"/>
</dbReference>
<dbReference type="GO" id="GO:0016251">
    <property type="term" value="F:RNA polymerase II general transcription initiation factor activity"/>
    <property type="evidence" value="ECO:0007669"/>
    <property type="project" value="InterPro"/>
</dbReference>
<accession>A0A9P4NWS0</accession>
<gene>
    <name evidence="5" type="ORF">EJ08DRAFT_39683</name>
</gene>
<feature type="region of interest" description="Disordered" evidence="3">
    <location>
        <begin position="949"/>
        <end position="999"/>
    </location>
</feature>
<feature type="domain" description="Transcription initiation factor TFIID subunit 1 histone acetyltransferase" evidence="4">
    <location>
        <begin position="483"/>
        <end position="936"/>
    </location>
</feature>
<evidence type="ECO:0000256" key="3">
    <source>
        <dbReference type="SAM" id="MobiDB-lite"/>
    </source>
</evidence>
<sequence>MASVAPPTPNQQLPHNLSPANAFKMPHAVDEWDKQEEADQKAIQRLLAAEPTDEQALFDPNRELDVGEKADDAIDFGDLSDDDLPDEEPAINGGEVNGDGEANGHAEEDDGFDGLFEEDGDGDGYDNVNGDGGDGDDDFNHLFDEQPSSDTVPDTQNENDLGHLPDAFSTPPSAQKVKDASQTLPSPETQEDLAVQPMVDYEEDDDTREQRELFESARREREERLRRGGITTDAPLPAPQTNAELLESIWPQFNREEVPRFGALFPGKRAFYLSKKPLKAPKPIEPSRPHLDPEQDQDRAFRAPATASLKRANEELNDGGILFITEEDAGPQTSDEELEMIALDEQEEVGGVSIQDLRVLCEDWDDLTAGNMSDGDVNRSLAIQVGDDMDEDDDLFGERPTKRRKTDTRDIFKSVVREDFPSFDDPEALTAKLAKHVPLDLNDPNLLIDTQPVVPQASKKVRNVGETQKEASGLMASALYKKYNFSNDQEYELLKENHAKRVRGTLGTVAVEHSNVALNLQWPFYKIKLSTKEARAFHRPSMHFTPNNKVLFEKKLGFTKLKNLKGQDVQTTFNTAKDLTLADNSTMLLMEYSEECPMMLSNFGMGNRLINYYRRKDDDDKERPKMDLGETHVLLPDDMSPFSKFGKVDPGETVPTLHNAMFRAPVFKHQPNPMDFLVIRNQTGVHGSHYYLRNVENLHVVGQEFPSVDVPGVHSRRVTHVAKQRLRMLSFRIYNKHKAMNARQPWLGNEEITSHFPGTAISQNRTKMREIMQYDKDLSSWKPKQEEPIPEGETLRNLVSPEDICLIDSMQVGHRQLTDAGHDKASIGKKDEVDENASIDEQLAPWYASKNFLAACGDNGMIALHGAGDPTGRGEGFSFVKISMKGGFRAPGESVDAQLSALAKKQQTGHSYNVEDQTKAYTATIERIWNAQQQSLSSAVEADLDTEMNGVEDGAGQTQAQSAYSGHTPRSEAATPAAFSRRGEDDSASQFSRMSGTSKGRLLKITRTAPNAYGKMEETTEFVEDETVANLYLKRRHQDELSKVKLEDYEKTGDPIKDGIAQQAIIAELERLAKNMDRRHVRENQKKMKKNTYLVDAAGGAMGKPGQTMRKCANCNRAGHIKTNKKLCPLLNGEWKDGIPPSALEGGSDPIAFASTPAPTVATPDVGAATPYSTLPAPSPAPLNESLPF</sequence>
<dbReference type="GO" id="GO:0004402">
    <property type="term" value="F:histone acetyltransferase activity"/>
    <property type="evidence" value="ECO:0007669"/>
    <property type="project" value="InterPro"/>
</dbReference>
<dbReference type="AlphaFoldDB" id="A0A9P4NWS0"/>
<dbReference type="InterPro" id="IPR040240">
    <property type="entry name" value="TAF1"/>
</dbReference>
<feature type="compositionally biased region" description="Basic and acidic residues" evidence="3">
    <location>
        <begin position="27"/>
        <end position="42"/>
    </location>
</feature>
<feature type="compositionally biased region" description="Polar residues" evidence="3">
    <location>
        <begin position="988"/>
        <end position="998"/>
    </location>
</feature>
<feature type="region of interest" description="Disordered" evidence="3">
    <location>
        <begin position="1"/>
        <end position="241"/>
    </location>
</feature>
<feature type="region of interest" description="Disordered" evidence="3">
    <location>
        <begin position="279"/>
        <end position="298"/>
    </location>
</feature>
<dbReference type="Pfam" id="PF12157">
    <property type="entry name" value="DUF3591"/>
    <property type="match status" value="1"/>
</dbReference>
<proteinExistence type="predicted"/>
<evidence type="ECO:0000313" key="6">
    <source>
        <dbReference type="Proteomes" id="UP000800235"/>
    </source>
</evidence>
<feature type="compositionally biased region" description="Polar residues" evidence="3">
    <location>
        <begin position="146"/>
        <end position="159"/>
    </location>
</feature>
<keyword evidence="2" id="KW-0539">Nucleus</keyword>
<feature type="compositionally biased region" description="Basic and acidic residues" evidence="3">
    <location>
        <begin position="208"/>
        <end position="226"/>
    </location>
</feature>
<protein>
    <recommendedName>
        <fullName evidence="4">Transcription initiation factor TFIID subunit 1 histone acetyltransferase domain-containing protein</fullName>
    </recommendedName>
</protein>
<evidence type="ECO:0000256" key="1">
    <source>
        <dbReference type="ARBA" id="ARBA00004123"/>
    </source>
</evidence>
<evidence type="ECO:0000259" key="4">
    <source>
        <dbReference type="Pfam" id="PF12157"/>
    </source>
</evidence>
<feature type="compositionally biased region" description="Polar residues" evidence="3">
    <location>
        <begin position="10"/>
        <end position="19"/>
    </location>
</feature>
<comment type="caution">
    <text evidence="5">The sequence shown here is derived from an EMBL/GenBank/DDBJ whole genome shotgun (WGS) entry which is preliminary data.</text>
</comment>
<dbReference type="OrthoDB" id="5752at2759"/>
<feature type="compositionally biased region" description="Basic and acidic residues" evidence="3">
    <location>
        <begin position="285"/>
        <end position="298"/>
    </location>
</feature>
<feature type="compositionally biased region" description="Polar residues" evidence="3">
    <location>
        <begin position="956"/>
        <end position="965"/>
    </location>
</feature>
<dbReference type="PANTHER" id="PTHR13900:SF0">
    <property type="entry name" value="TRANSCRIPTION INITIATION FACTOR TFIID SUBUNIT 1"/>
    <property type="match status" value="1"/>
</dbReference>
<feature type="compositionally biased region" description="Basic and acidic residues" evidence="3">
    <location>
        <begin position="60"/>
        <end position="72"/>
    </location>
</feature>